<dbReference type="CDD" id="cd05157">
    <property type="entry name" value="ETNK_euk"/>
    <property type="match status" value="1"/>
</dbReference>
<evidence type="ECO:0000256" key="3">
    <source>
        <dbReference type="ARBA" id="ARBA00038874"/>
    </source>
</evidence>
<dbReference type="InterPro" id="IPR011009">
    <property type="entry name" value="Kinase-like_dom_sf"/>
</dbReference>
<proteinExistence type="inferred from homology"/>
<comment type="pathway">
    <text evidence="1">Phospholipid metabolism; phosphatidylethanolamine biosynthesis; phosphatidylethanolamine from ethanolamine: step 1/3.</text>
</comment>
<organism evidence="5">
    <name type="scientific">Salpingoeca rosetta (strain ATCC 50818 / BSB-021)</name>
    <dbReference type="NCBI Taxonomy" id="946362"/>
    <lineage>
        <taxon>Eukaryota</taxon>
        <taxon>Choanoflagellata</taxon>
        <taxon>Craspedida</taxon>
        <taxon>Salpingoecidae</taxon>
        <taxon>Salpingoeca</taxon>
    </lineage>
</organism>
<evidence type="ECO:0000313" key="5">
    <source>
        <dbReference type="Proteomes" id="UP000007799"/>
    </source>
</evidence>
<evidence type="ECO:0000256" key="2">
    <source>
        <dbReference type="ARBA" id="ARBA00038211"/>
    </source>
</evidence>
<dbReference type="InParanoid" id="F2U6H5"/>
<dbReference type="Gene3D" id="3.30.200.20">
    <property type="entry name" value="Phosphorylase Kinase, domain 1"/>
    <property type="match status" value="1"/>
</dbReference>
<dbReference type="RefSeq" id="XP_004995480.1">
    <property type="nucleotide sequence ID" value="XM_004995423.1"/>
</dbReference>
<evidence type="ECO:0000256" key="1">
    <source>
        <dbReference type="ARBA" id="ARBA00037883"/>
    </source>
</evidence>
<dbReference type="PANTHER" id="PTHR22603:SF66">
    <property type="entry name" value="ETHANOLAMINE KINASE"/>
    <property type="match status" value="1"/>
</dbReference>
<dbReference type="GO" id="GO:0005737">
    <property type="term" value="C:cytoplasm"/>
    <property type="evidence" value="ECO:0007669"/>
    <property type="project" value="TreeGrafter"/>
</dbReference>
<dbReference type="FunCoup" id="F2U6H5">
    <property type="interactions" value="1633"/>
</dbReference>
<dbReference type="STRING" id="946362.F2U6H5"/>
<dbReference type="GO" id="GO:0006646">
    <property type="term" value="P:phosphatidylethanolamine biosynthetic process"/>
    <property type="evidence" value="ECO:0007669"/>
    <property type="project" value="TreeGrafter"/>
</dbReference>
<dbReference type="PANTHER" id="PTHR22603">
    <property type="entry name" value="CHOLINE/ETHANOALAMINE KINASE"/>
    <property type="match status" value="1"/>
</dbReference>
<protein>
    <recommendedName>
        <fullName evidence="3">ethanolamine kinase</fullName>
        <ecNumber evidence="3">2.7.1.82</ecNumber>
    </recommendedName>
</protein>
<dbReference type="AlphaFoldDB" id="F2U6H5"/>
<reference evidence="4" key="1">
    <citation type="submission" date="2009-08" db="EMBL/GenBank/DDBJ databases">
        <title>Annotation of Salpingoeca rosetta.</title>
        <authorList>
            <consortium name="The Broad Institute Genome Sequencing Platform"/>
            <person name="Russ C."/>
            <person name="Cuomo C."/>
            <person name="Burger G."/>
            <person name="Gray M.W."/>
            <person name="Holland P.W.H."/>
            <person name="King N."/>
            <person name="Lang F.B.F."/>
            <person name="Roger A.J."/>
            <person name="Ruiz-Trillo I."/>
            <person name="Young S.K."/>
            <person name="Zeng Q."/>
            <person name="Gargeya S."/>
            <person name="Alvarado L."/>
            <person name="Berlin A."/>
            <person name="Chapman S.B."/>
            <person name="Chen Z."/>
            <person name="Freedman E."/>
            <person name="Gellesch M."/>
            <person name="Goldberg J."/>
            <person name="Griggs A."/>
            <person name="Gujja S."/>
            <person name="Heilman E."/>
            <person name="Heiman D."/>
            <person name="Howarth C."/>
            <person name="Mehta T."/>
            <person name="Neiman D."/>
            <person name="Pearson M."/>
            <person name="Roberts A."/>
            <person name="Saif S."/>
            <person name="Shea T."/>
            <person name="Shenoy N."/>
            <person name="Sisk P."/>
            <person name="Stolte C."/>
            <person name="Sykes S."/>
            <person name="White J."/>
            <person name="Yandava C."/>
            <person name="Haas B."/>
            <person name="Nusbaum C."/>
            <person name="Birren B."/>
        </authorList>
    </citation>
    <scope>NUCLEOTIDE SEQUENCE [LARGE SCALE GENOMIC DNA]</scope>
    <source>
        <strain evidence="4">ATCC 50818</strain>
    </source>
</reference>
<dbReference type="EMBL" id="GL832962">
    <property type="protein sequence ID" value="EGD83116.1"/>
    <property type="molecule type" value="Genomic_DNA"/>
</dbReference>
<dbReference type="Proteomes" id="UP000007799">
    <property type="component" value="Unassembled WGS sequence"/>
</dbReference>
<dbReference type="eggNOG" id="KOG4720">
    <property type="taxonomic scope" value="Eukaryota"/>
</dbReference>
<dbReference type="SUPFAM" id="SSF56112">
    <property type="entry name" value="Protein kinase-like (PK-like)"/>
    <property type="match status" value="1"/>
</dbReference>
<name>F2U6H5_SALR5</name>
<dbReference type="OrthoDB" id="10267235at2759"/>
<comment type="similarity">
    <text evidence="2">Belongs to the choline/ethanolamine kinase family.</text>
</comment>
<dbReference type="KEGG" id="sre:PTSG_12075"/>
<dbReference type="Gene3D" id="3.90.1200.10">
    <property type="match status" value="1"/>
</dbReference>
<dbReference type="EC" id="2.7.1.82" evidence="3"/>
<accession>F2U6H5</accession>
<dbReference type="Pfam" id="PF01633">
    <property type="entry name" value="Choline_kinase"/>
    <property type="match status" value="1"/>
</dbReference>
<sequence>MNDFARWVEKHLDVPYLDVSIDVDEPDFQPLLDEVAPGVDKSKLYHKRMTDGITNVVLKCQVDVPLDDHTLSSPFLIRIYGSATEMFIDRKQEMLNHKRLHAIGRAQPIFAVLKNGYAYGYCPGRPASLSDFSSPAISSHIAKSLGEIHRRVHVPAHEKPRMFSQIRSWLDNVPESYSTAEKTARLRKHVDMASLRKTLAHLEDVVCARDPETCFCHNDLLCHNVIIAHDSKGTDVQFIDYEYGGVNYCAYDIANHFNEFAGLDVETIDYSRCPGEDFRRQWVTAYLHARDDDATETHVNRLLKDISIFTHVSHLYWGAWALVQAAVSEIDFDYLSYALVRLDQVPPVIQDTAIKG</sequence>
<gene>
    <name evidence="4" type="ORF">PTSG_12075</name>
</gene>
<evidence type="ECO:0000313" key="4">
    <source>
        <dbReference type="EMBL" id="EGD83116.1"/>
    </source>
</evidence>
<dbReference type="GO" id="GO:0004305">
    <property type="term" value="F:ethanolamine kinase activity"/>
    <property type="evidence" value="ECO:0007669"/>
    <property type="project" value="UniProtKB-EC"/>
</dbReference>
<dbReference type="GeneID" id="16076061"/>
<keyword evidence="5" id="KW-1185">Reference proteome</keyword>
<dbReference type="OMA" id="FALIPKY"/>